<keyword evidence="2" id="KW-0813">Transport</keyword>
<evidence type="ECO:0000256" key="5">
    <source>
        <dbReference type="ARBA" id="ARBA00023136"/>
    </source>
</evidence>
<comment type="subcellular location">
    <subcellularLocation>
        <location evidence="1">Membrane</location>
        <topology evidence="1">Multi-pass membrane protein</topology>
    </subcellularLocation>
</comment>
<feature type="transmembrane region" description="Helical" evidence="7">
    <location>
        <begin position="60"/>
        <end position="80"/>
    </location>
</feature>
<feature type="transmembrane region" description="Helical" evidence="7">
    <location>
        <begin position="223"/>
        <end position="241"/>
    </location>
</feature>
<dbReference type="PANTHER" id="PTHR42718:SF9">
    <property type="entry name" value="MAJOR FACILITATOR SUPERFAMILY MULTIDRUG TRANSPORTER MFSC"/>
    <property type="match status" value="1"/>
</dbReference>
<evidence type="ECO:0000256" key="7">
    <source>
        <dbReference type="SAM" id="Phobius"/>
    </source>
</evidence>
<dbReference type="InterPro" id="IPR036259">
    <property type="entry name" value="MFS_trans_sf"/>
</dbReference>
<gene>
    <name evidence="8" type="primary">norB_1</name>
    <name evidence="8" type="ORF">NCTC12998_01553</name>
</gene>
<keyword evidence="4 7" id="KW-1133">Transmembrane helix</keyword>
<dbReference type="EMBL" id="CAADJE010000018">
    <property type="protein sequence ID" value="VFS61521.1"/>
    <property type="molecule type" value="Genomic_DNA"/>
</dbReference>
<keyword evidence="5 7" id="KW-0472">Membrane</keyword>
<organism evidence="8 9">
    <name type="scientific">Raoultella planticola</name>
    <name type="common">Klebsiella planticola</name>
    <dbReference type="NCBI Taxonomy" id="575"/>
    <lineage>
        <taxon>Bacteria</taxon>
        <taxon>Pseudomonadati</taxon>
        <taxon>Pseudomonadota</taxon>
        <taxon>Gammaproteobacteria</taxon>
        <taxon>Enterobacterales</taxon>
        <taxon>Enterobacteriaceae</taxon>
        <taxon>Klebsiella/Raoultella group</taxon>
        <taxon>Raoultella</taxon>
    </lineage>
</organism>
<dbReference type="Gene3D" id="1.20.1250.20">
    <property type="entry name" value="MFS general substrate transporter like domains"/>
    <property type="match status" value="1"/>
</dbReference>
<feature type="transmembrane region" description="Helical" evidence="7">
    <location>
        <begin position="187"/>
        <end position="211"/>
    </location>
</feature>
<dbReference type="GO" id="GO:0016020">
    <property type="term" value="C:membrane"/>
    <property type="evidence" value="ECO:0007669"/>
    <property type="project" value="UniProtKB-SubCell"/>
</dbReference>
<evidence type="ECO:0000313" key="9">
    <source>
        <dbReference type="Proteomes" id="UP000345637"/>
    </source>
</evidence>
<feature type="transmembrane region" description="Helical" evidence="7">
    <location>
        <begin position="145"/>
        <end position="167"/>
    </location>
</feature>
<evidence type="ECO:0000256" key="2">
    <source>
        <dbReference type="ARBA" id="ARBA00022448"/>
    </source>
</evidence>
<feature type="transmembrane region" description="Helical" evidence="7">
    <location>
        <begin position="120"/>
        <end position="138"/>
    </location>
</feature>
<dbReference type="Proteomes" id="UP000345637">
    <property type="component" value="Unassembled WGS sequence"/>
</dbReference>
<reference evidence="8 9" key="1">
    <citation type="submission" date="2019-03" db="EMBL/GenBank/DDBJ databases">
        <authorList>
            <consortium name="Pathogen Informatics"/>
        </authorList>
    </citation>
    <scope>NUCLEOTIDE SEQUENCE [LARGE SCALE GENOMIC DNA]</scope>
    <source>
        <strain evidence="8 9">NCTC12998</strain>
    </source>
</reference>
<name>A0A485AM40_RAOPL</name>
<dbReference type="SUPFAM" id="SSF103473">
    <property type="entry name" value="MFS general substrate transporter"/>
    <property type="match status" value="1"/>
</dbReference>
<dbReference type="AlphaFoldDB" id="A0A485AM40"/>
<sequence length="247" mass="26037">MNLFISKGHGWGLEQRPVANDVCRFAAGPAGFFIRSGLRKGDAALIDFALFRNRAYSAAVLSNFLLNGAIGTMMITSIWLQKGHNMTPAGDRRHDPGLSGDRSGDDPRGEKLLQRYGARLPMMTGPLLTAVAIVLISCTFLDKSLYIVTVFLSNVLFGLGLGCYATPSTDTAVVNAPENKVGVASGIYKMGSSLGGAMGIAVTASLFALFLPLGMASAAQYALWFNAAMCLGATVVSALMLPHSSHS</sequence>
<keyword evidence="3 7" id="KW-0812">Transmembrane</keyword>
<dbReference type="InterPro" id="IPR011701">
    <property type="entry name" value="MFS"/>
</dbReference>
<feature type="region of interest" description="Disordered" evidence="6">
    <location>
        <begin position="86"/>
        <end position="108"/>
    </location>
</feature>
<evidence type="ECO:0000256" key="6">
    <source>
        <dbReference type="SAM" id="MobiDB-lite"/>
    </source>
</evidence>
<evidence type="ECO:0000256" key="1">
    <source>
        <dbReference type="ARBA" id="ARBA00004141"/>
    </source>
</evidence>
<dbReference type="Pfam" id="PF07690">
    <property type="entry name" value="MFS_1"/>
    <property type="match status" value="1"/>
</dbReference>
<dbReference type="PANTHER" id="PTHR42718">
    <property type="entry name" value="MAJOR FACILITATOR SUPERFAMILY MULTIDRUG TRANSPORTER MFSC"/>
    <property type="match status" value="1"/>
</dbReference>
<accession>A0A485AM40</accession>
<evidence type="ECO:0000256" key="4">
    <source>
        <dbReference type="ARBA" id="ARBA00022989"/>
    </source>
</evidence>
<dbReference type="GO" id="GO:0022857">
    <property type="term" value="F:transmembrane transporter activity"/>
    <property type="evidence" value="ECO:0007669"/>
    <property type="project" value="InterPro"/>
</dbReference>
<proteinExistence type="predicted"/>
<evidence type="ECO:0000256" key="3">
    <source>
        <dbReference type="ARBA" id="ARBA00022692"/>
    </source>
</evidence>
<evidence type="ECO:0000313" key="8">
    <source>
        <dbReference type="EMBL" id="VFS61521.1"/>
    </source>
</evidence>
<protein>
    <submittedName>
        <fullName evidence="8">Quinolone resistance protein norB</fullName>
    </submittedName>
</protein>
<feature type="compositionally biased region" description="Basic and acidic residues" evidence="6">
    <location>
        <begin position="90"/>
        <end position="108"/>
    </location>
</feature>